<dbReference type="InterPro" id="IPR036890">
    <property type="entry name" value="HATPase_C_sf"/>
</dbReference>
<dbReference type="AlphaFoldDB" id="A0A7W5FU33"/>
<dbReference type="PROSITE" id="PS50109">
    <property type="entry name" value="HIS_KIN"/>
    <property type="match status" value="1"/>
</dbReference>
<dbReference type="SUPFAM" id="SSF55874">
    <property type="entry name" value="ATPase domain of HSP90 chaperone/DNA topoisomerase II/histidine kinase"/>
    <property type="match status" value="1"/>
</dbReference>
<comment type="caution">
    <text evidence="8">The sequence shown here is derived from an EMBL/GenBank/DDBJ whole genome shotgun (WGS) entry which is preliminary data.</text>
</comment>
<evidence type="ECO:0000256" key="4">
    <source>
        <dbReference type="ARBA" id="ARBA00022777"/>
    </source>
</evidence>
<dbReference type="InterPro" id="IPR003594">
    <property type="entry name" value="HATPase_dom"/>
</dbReference>
<keyword evidence="9" id="KW-1185">Reference proteome</keyword>
<dbReference type="SMART" id="SM00387">
    <property type="entry name" value="HATPase_c"/>
    <property type="match status" value="1"/>
</dbReference>
<evidence type="ECO:0000256" key="2">
    <source>
        <dbReference type="ARBA" id="ARBA00012438"/>
    </source>
</evidence>
<dbReference type="Pfam" id="PF19443">
    <property type="entry name" value="DAHL"/>
    <property type="match status" value="1"/>
</dbReference>
<dbReference type="InterPro" id="IPR005467">
    <property type="entry name" value="His_kinase_dom"/>
</dbReference>
<dbReference type="InterPro" id="IPR050736">
    <property type="entry name" value="Sensor_HK_Regulatory"/>
</dbReference>
<dbReference type="EC" id="2.7.13.3" evidence="2"/>
<dbReference type="PANTHER" id="PTHR43711:SF1">
    <property type="entry name" value="HISTIDINE KINASE 1"/>
    <property type="match status" value="1"/>
</dbReference>
<dbReference type="EMBL" id="JACHXD010000006">
    <property type="protein sequence ID" value="MBB3119510.1"/>
    <property type="molecule type" value="Genomic_DNA"/>
</dbReference>
<dbReference type="PRINTS" id="PR00344">
    <property type="entry name" value="BCTRLSENSOR"/>
</dbReference>
<comment type="catalytic activity">
    <reaction evidence="1">
        <text>ATP + protein L-histidine = ADP + protein N-phospho-L-histidine.</text>
        <dbReference type="EC" id="2.7.13.3"/>
    </reaction>
</comment>
<evidence type="ECO:0000256" key="3">
    <source>
        <dbReference type="ARBA" id="ARBA00022679"/>
    </source>
</evidence>
<dbReference type="Gene3D" id="1.10.287.130">
    <property type="match status" value="1"/>
</dbReference>
<reference evidence="8 9" key="1">
    <citation type="submission" date="2020-08" db="EMBL/GenBank/DDBJ databases">
        <title>Genomic Encyclopedia of Type Strains, Phase III (KMG-III): the genomes of soil and plant-associated and newly described type strains.</title>
        <authorList>
            <person name="Whitman W."/>
        </authorList>
    </citation>
    <scope>NUCLEOTIDE SEQUENCE [LARGE SCALE GENOMIC DNA]</scope>
    <source>
        <strain evidence="8 9">CECT 8897</strain>
    </source>
</reference>
<feature type="domain" description="Histidine kinase" evidence="7">
    <location>
        <begin position="340"/>
        <end position="598"/>
    </location>
</feature>
<sequence>MKIPRLRKGWLPLTALGLLLAAALLLFYARSRDYDASSYFANLALLRHLKQLDASWELNVMKSRVGLNQNYDALVDPLPDVATLPQQLAVLQQNAPEPLQKKLEQVLRAFQQAMTEKARLIEAFKSHNAILRNSLAFLPMAATDAGAELPEKTASSRAQSELSSAVNAVLLATLVYTEAPAPEHMVNVRTELEALLDFRSRQSGESLLKLDIFLAHVRTVLREHAQVSQLLLQIAQAPTAAHLDEINNLLTQQQQHAAGEAHMHRLYLLLFSAGLAALLLYAAIRLLRSHRIINRINHALQHANEHLERRVRLRTQELEQAQSQLVAAARQAGMAEIATNVLHNVGNVLNSVGVSVSLLVRQARDSRAPGLSKAVQLINKQGAQWVDFLRGDERGQRLPAYLDELAGALGAERQNALAELNSLSSSIDHIKDIIATQQSYAGAACLLEDCSLDHLLEEALGMSGLAGQQDGIAIMRDYHALPPLRLDRHRVLQILINLLGNARRAMDGLAAGERRLILRLRQSADDSVQLQVADSGEGIPAENLARIFSHGFTTRKDGHGFGLHSCVLAAREMGGSLQAASDGPGTGATFTLQLPIHSSAKDCTP</sequence>
<accession>A0A7W5FU33</accession>
<dbReference type="InterPro" id="IPR004358">
    <property type="entry name" value="Sig_transdc_His_kin-like_C"/>
</dbReference>
<dbReference type="GO" id="GO:0004673">
    <property type="term" value="F:protein histidine kinase activity"/>
    <property type="evidence" value="ECO:0007669"/>
    <property type="project" value="UniProtKB-EC"/>
</dbReference>
<keyword evidence="4 8" id="KW-0418">Kinase</keyword>
<evidence type="ECO:0000313" key="8">
    <source>
        <dbReference type="EMBL" id="MBB3119510.1"/>
    </source>
</evidence>
<evidence type="ECO:0000256" key="1">
    <source>
        <dbReference type="ARBA" id="ARBA00000085"/>
    </source>
</evidence>
<keyword evidence="6" id="KW-1133">Transmembrane helix</keyword>
<evidence type="ECO:0000313" key="9">
    <source>
        <dbReference type="Proteomes" id="UP000541535"/>
    </source>
</evidence>
<gene>
    <name evidence="8" type="ORF">FHS03_002562</name>
</gene>
<name>A0A7W5FU33_9BURK</name>
<keyword evidence="6" id="KW-0812">Transmembrane</keyword>
<protein>
    <recommendedName>
        <fullName evidence="2">histidine kinase</fullName>
        <ecNumber evidence="2">2.7.13.3</ecNumber>
    </recommendedName>
</protein>
<dbReference type="PANTHER" id="PTHR43711">
    <property type="entry name" value="TWO-COMPONENT HISTIDINE KINASE"/>
    <property type="match status" value="1"/>
</dbReference>
<evidence type="ECO:0000256" key="5">
    <source>
        <dbReference type="ARBA" id="ARBA00023012"/>
    </source>
</evidence>
<evidence type="ECO:0000259" key="7">
    <source>
        <dbReference type="PROSITE" id="PS50109"/>
    </source>
</evidence>
<organism evidence="8 9">
    <name type="scientific">Pseudoduganella violacea</name>
    <dbReference type="NCBI Taxonomy" id="1715466"/>
    <lineage>
        <taxon>Bacteria</taxon>
        <taxon>Pseudomonadati</taxon>
        <taxon>Pseudomonadota</taxon>
        <taxon>Betaproteobacteria</taxon>
        <taxon>Burkholderiales</taxon>
        <taxon>Oxalobacteraceae</taxon>
        <taxon>Telluria group</taxon>
        <taxon>Pseudoduganella</taxon>
    </lineage>
</organism>
<dbReference type="Gene3D" id="3.30.565.10">
    <property type="entry name" value="Histidine kinase-like ATPase, C-terminal domain"/>
    <property type="match status" value="1"/>
</dbReference>
<keyword evidence="6" id="KW-0472">Membrane</keyword>
<keyword evidence="5" id="KW-0902">Two-component regulatory system</keyword>
<proteinExistence type="predicted"/>
<dbReference type="RefSeq" id="WP_183441339.1">
    <property type="nucleotide sequence ID" value="NZ_JACHXD010000006.1"/>
</dbReference>
<dbReference type="InterPro" id="IPR045812">
    <property type="entry name" value="DAHL"/>
</dbReference>
<feature type="transmembrane region" description="Helical" evidence="6">
    <location>
        <begin position="266"/>
        <end position="287"/>
    </location>
</feature>
<keyword evidence="3" id="KW-0808">Transferase</keyword>
<dbReference type="Pfam" id="PF02518">
    <property type="entry name" value="HATPase_c"/>
    <property type="match status" value="1"/>
</dbReference>
<evidence type="ECO:0000256" key="6">
    <source>
        <dbReference type="SAM" id="Phobius"/>
    </source>
</evidence>
<dbReference type="Proteomes" id="UP000541535">
    <property type="component" value="Unassembled WGS sequence"/>
</dbReference>
<dbReference type="GO" id="GO:0000160">
    <property type="term" value="P:phosphorelay signal transduction system"/>
    <property type="evidence" value="ECO:0007669"/>
    <property type="project" value="UniProtKB-KW"/>
</dbReference>